<dbReference type="CDD" id="cd24049">
    <property type="entry name" value="ASKHA_NBD_PilM"/>
    <property type="match status" value="1"/>
</dbReference>
<dbReference type="NCBIfam" id="TIGR01175">
    <property type="entry name" value="pilM"/>
    <property type="match status" value="1"/>
</dbReference>
<dbReference type="Proteomes" id="UP000253426">
    <property type="component" value="Unassembled WGS sequence"/>
</dbReference>
<keyword evidence="1" id="KW-0175">Coiled coil</keyword>
<keyword evidence="2" id="KW-0472">Membrane</keyword>
<dbReference type="SUPFAM" id="SSF53067">
    <property type="entry name" value="Actin-like ATPase domain"/>
    <property type="match status" value="2"/>
</dbReference>
<gene>
    <name evidence="3" type="ORF">DES53_103339</name>
</gene>
<evidence type="ECO:0000256" key="1">
    <source>
        <dbReference type="SAM" id="Coils"/>
    </source>
</evidence>
<dbReference type="Pfam" id="PF11104">
    <property type="entry name" value="PilM_2"/>
    <property type="match status" value="1"/>
</dbReference>
<evidence type="ECO:0000256" key="2">
    <source>
        <dbReference type="SAM" id="Phobius"/>
    </source>
</evidence>
<dbReference type="InterPro" id="IPR050696">
    <property type="entry name" value="FtsA/MreB"/>
</dbReference>
<dbReference type="InterPro" id="IPR043129">
    <property type="entry name" value="ATPase_NBD"/>
</dbReference>
<sequence length="587" mass="64131">MADNSFAVFNLGSQRVSGAVFSKARNGDLVLKAAAFAEMHGDPGVEATRLPQLRVAVLELADKLRLKGKDVWYAIAGHVVFTRFVKLPPFDEDKADQIVEFEARQNVPFPINEVIWDYEFIGPKSGGEREVALVAIKADALNDVNDQVEAGGVKSVGVDLAPLAVYNAFRYSYPDVDGSALIVDLGAKSTNLIFVENDRVFTRNILVGGSTVTGAISKELGLAFGDAENAKRTQGYVAPGGAYEPNPDEMVDAMAKIMRNTMTRLHGEIVRTMNYYRAQQGGTPPQRIFLCGGGAQTSMVAEFFQEKFNLPVEVLNPLRGVQMDRSANQAEATANAPSMGELVGLALRHAGAAPVQVELIPDAVSTRRDSAKRAPFLVLATVCSLLALLVGVFYFKRANTLVQEKIDAQSKELAELKDYESVISDQDKQLKLLAQQSSQLEQAVNDRSYWVKLLGELNNRFDTDFMWLTMIEVLKGDSSITPPLLSGGAPTPTPSAPVTPVTAAAKDGAPPAPPQFQLSVRGLYRKNEEKGPAVVYDYFNKLKEAKDVFVAPPPDVKPEVNTGLEDDRYAYDFKFRMPLVQGMKFEK</sequence>
<keyword evidence="4" id="KW-1185">Reference proteome</keyword>
<reference evidence="3 4" key="1">
    <citation type="submission" date="2018-06" db="EMBL/GenBank/DDBJ databases">
        <title>Genomic Encyclopedia of Type Strains, Phase IV (KMG-IV): sequencing the most valuable type-strain genomes for metagenomic binning, comparative biology and taxonomic classification.</title>
        <authorList>
            <person name="Goeker M."/>
        </authorList>
    </citation>
    <scope>NUCLEOTIDE SEQUENCE [LARGE SCALE GENOMIC DNA]</scope>
    <source>
        <strain evidence="3 4">DSM 25532</strain>
    </source>
</reference>
<evidence type="ECO:0000313" key="3">
    <source>
        <dbReference type="EMBL" id="RBP45341.1"/>
    </source>
</evidence>
<protein>
    <submittedName>
        <fullName evidence="3">Type IV pilus assembly protein PilM</fullName>
    </submittedName>
</protein>
<name>A0A366HPQ7_9BACT</name>
<dbReference type="AlphaFoldDB" id="A0A366HPQ7"/>
<accession>A0A366HPQ7</accession>
<dbReference type="OrthoDB" id="9783426at2"/>
<dbReference type="PANTHER" id="PTHR32432:SF3">
    <property type="entry name" value="ETHANOLAMINE UTILIZATION PROTEIN EUTJ"/>
    <property type="match status" value="1"/>
</dbReference>
<keyword evidence="2" id="KW-0812">Transmembrane</keyword>
<dbReference type="InterPro" id="IPR054809">
    <property type="entry name" value="Amuc_1101-like"/>
</dbReference>
<comment type="caution">
    <text evidence="3">The sequence shown here is derived from an EMBL/GenBank/DDBJ whole genome shotgun (WGS) entry which is preliminary data.</text>
</comment>
<feature type="transmembrane region" description="Helical" evidence="2">
    <location>
        <begin position="374"/>
        <end position="395"/>
    </location>
</feature>
<evidence type="ECO:0000313" key="4">
    <source>
        <dbReference type="Proteomes" id="UP000253426"/>
    </source>
</evidence>
<dbReference type="Gene3D" id="3.30.420.40">
    <property type="match status" value="2"/>
</dbReference>
<organism evidence="3 4">
    <name type="scientific">Roseimicrobium gellanilyticum</name>
    <dbReference type="NCBI Taxonomy" id="748857"/>
    <lineage>
        <taxon>Bacteria</taxon>
        <taxon>Pseudomonadati</taxon>
        <taxon>Verrucomicrobiota</taxon>
        <taxon>Verrucomicrobiia</taxon>
        <taxon>Verrucomicrobiales</taxon>
        <taxon>Verrucomicrobiaceae</taxon>
        <taxon>Roseimicrobium</taxon>
    </lineage>
</organism>
<dbReference type="InterPro" id="IPR005883">
    <property type="entry name" value="PilM"/>
</dbReference>
<dbReference type="EMBL" id="QNRR01000003">
    <property type="protein sequence ID" value="RBP45341.1"/>
    <property type="molecule type" value="Genomic_DNA"/>
</dbReference>
<dbReference type="NCBIfam" id="NF045709">
    <property type="entry name" value="Amuc_1101_fam"/>
    <property type="match status" value="1"/>
</dbReference>
<proteinExistence type="predicted"/>
<dbReference type="RefSeq" id="WP_113958465.1">
    <property type="nucleotide sequence ID" value="NZ_QNRR01000003.1"/>
</dbReference>
<dbReference type="PANTHER" id="PTHR32432">
    <property type="entry name" value="CELL DIVISION PROTEIN FTSA-RELATED"/>
    <property type="match status" value="1"/>
</dbReference>
<keyword evidence="2" id="KW-1133">Transmembrane helix</keyword>
<feature type="coiled-coil region" evidence="1">
    <location>
        <begin position="416"/>
        <end position="443"/>
    </location>
</feature>
<dbReference type="Gene3D" id="3.30.1490.300">
    <property type="match status" value="1"/>
</dbReference>